<dbReference type="Proteomes" id="UP001177670">
    <property type="component" value="Unassembled WGS sequence"/>
</dbReference>
<sequence length="69" mass="7549">MSAAVENGVEGPKPRGVFSRAFAKRAQPFEEALNTLNRLNKEGEALALEDDLTTHPTLALMRRILADAQ</sequence>
<name>A0AA40G2U6_9HYME</name>
<dbReference type="AlphaFoldDB" id="A0AA40G2U6"/>
<keyword evidence="2" id="KW-1185">Reference proteome</keyword>
<protein>
    <submittedName>
        <fullName evidence="1">Uncharacterized protein</fullName>
    </submittedName>
</protein>
<dbReference type="EMBL" id="JAHYIQ010000008">
    <property type="protein sequence ID" value="KAK1129996.1"/>
    <property type="molecule type" value="Genomic_DNA"/>
</dbReference>
<gene>
    <name evidence="1" type="ORF">K0M31_019685</name>
</gene>
<feature type="non-terminal residue" evidence="1">
    <location>
        <position position="1"/>
    </location>
</feature>
<proteinExistence type="predicted"/>
<organism evidence="1 2">
    <name type="scientific">Melipona bicolor</name>
    <dbReference type="NCBI Taxonomy" id="60889"/>
    <lineage>
        <taxon>Eukaryota</taxon>
        <taxon>Metazoa</taxon>
        <taxon>Ecdysozoa</taxon>
        <taxon>Arthropoda</taxon>
        <taxon>Hexapoda</taxon>
        <taxon>Insecta</taxon>
        <taxon>Pterygota</taxon>
        <taxon>Neoptera</taxon>
        <taxon>Endopterygota</taxon>
        <taxon>Hymenoptera</taxon>
        <taxon>Apocrita</taxon>
        <taxon>Aculeata</taxon>
        <taxon>Apoidea</taxon>
        <taxon>Anthophila</taxon>
        <taxon>Apidae</taxon>
        <taxon>Melipona</taxon>
    </lineage>
</organism>
<evidence type="ECO:0000313" key="1">
    <source>
        <dbReference type="EMBL" id="KAK1129996.1"/>
    </source>
</evidence>
<evidence type="ECO:0000313" key="2">
    <source>
        <dbReference type="Proteomes" id="UP001177670"/>
    </source>
</evidence>
<reference evidence="1" key="1">
    <citation type="submission" date="2021-10" db="EMBL/GenBank/DDBJ databases">
        <title>Melipona bicolor Genome sequencing and assembly.</title>
        <authorList>
            <person name="Araujo N.S."/>
            <person name="Arias M.C."/>
        </authorList>
    </citation>
    <scope>NUCLEOTIDE SEQUENCE</scope>
    <source>
        <strain evidence="1">USP_2M_L1-L4_2017</strain>
        <tissue evidence="1">Whole body</tissue>
    </source>
</reference>
<comment type="caution">
    <text evidence="1">The sequence shown here is derived from an EMBL/GenBank/DDBJ whole genome shotgun (WGS) entry which is preliminary data.</text>
</comment>
<accession>A0AA40G2U6</accession>